<feature type="transmembrane region" description="Helical" evidence="2">
    <location>
        <begin position="7"/>
        <end position="25"/>
    </location>
</feature>
<gene>
    <name evidence="4" type="primary">UL147</name>
</gene>
<keyword evidence="2" id="KW-0812">Transmembrane</keyword>
<dbReference type="GO" id="GO:0006955">
    <property type="term" value="P:immune response"/>
    <property type="evidence" value="ECO:0007669"/>
    <property type="project" value="InterPro"/>
</dbReference>
<evidence type="ECO:0000259" key="3">
    <source>
        <dbReference type="SMART" id="SM00199"/>
    </source>
</evidence>
<keyword evidence="2" id="KW-0472">Membrane</keyword>
<dbReference type="SUPFAM" id="SSF54117">
    <property type="entry name" value="Interleukin 8-like chemokines"/>
    <property type="match status" value="1"/>
</dbReference>
<dbReference type="GO" id="GO:0005576">
    <property type="term" value="C:extracellular region"/>
    <property type="evidence" value="ECO:0007669"/>
    <property type="project" value="InterPro"/>
</dbReference>
<dbReference type="Proteomes" id="UP000113346">
    <property type="component" value="Segment"/>
</dbReference>
<dbReference type="InterPro" id="IPR036048">
    <property type="entry name" value="Interleukin_8-like_sf"/>
</dbReference>
<dbReference type="CDD" id="cd00273">
    <property type="entry name" value="Chemokine_CXC"/>
    <property type="match status" value="1"/>
</dbReference>
<dbReference type="Pfam" id="PF00048">
    <property type="entry name" value="IL8"/>
    <property type="match status" value="1"/>
</dbReference>
<dbReference type="InterPro" id="IPR001811">
    <property type="entry name" value="Chemokine_IL8-like_dom"/>
</dbReference>
<dbReference type="GO" id="GO:0008009">
    <property type="term" value="F:chemokine activity"/>
    <property type="evidence" value="ECO:0007669"/>
    <property type="project" value="InterPro"/>
</dbReference>
<reference evidence="4" key="1">
    <citation type="submission" date="2011-12" db="EMBL/GenBank/DDBJ databases">
        <title>Comparative genomics of primate cytomegaloviruses.</title>
        <authorList>
            <person name="Davison A.J."/>
            <person name="Holton M."/>
            <person name="Dolan A."/>
            <person name="Dargan D.J."/>
            <person name="Gatherer D."/>
            <person name="Hayward G.S."/>
        </authorList>
    </citation>
    <scope>NUCLEOTIDE SEQUENCE [LARGE SCALE GENOMIC DNA]</scope>
    <source>
        <strain evidence="4">Colburn</strain>
    </source>
</reference>
<evidence type="ECO:0000256" key="1">
    <source>
        <dbReference type="ARBA" id="ARBA00010665"/>
    </source>
</evidence>
<dbReference type="GO" id="GO:0006952">
    <property type="term" value="P:defense response"/>
    <property type="evidence" value="ECO:0007669"/>
    <property type="project" value="InterPro"/>
</dbReference>
<feature type="domain" description="Chemokine interleukin-8-like" evidence="3">
    <location>
        <begin position="31"/>
        <end position="92"/>
    </location>
</feature>
<name>G8XU19_SCMVC</name>
<comment type="similarity">
    <text evidence="1">Belongs to the intercrine alpha (chemokine CxC) family.</text>
</comment>
<accession>G8XU19</accession>
<keyword evidence="2" id="KW-1133">Transmembrane helix</keyword>
<sequence length="147" mass="17036">MQYFGCLHVHLTGAILVMFLSWLYANNVTEGEPCKCLNSSLLRFIPSDALYLKPFAPSENCSRQEVIAVLQNQSEVCLNASVQAVKYFFNRLFYRIIQNEKGLYEVLDTKLELPAWNGTRQFYRSYLQRKASALNKQIQDPYPRTIL</sequence>
<dbReference type="EMBL" id="FJ483969">
    <property type="protein sequence ID" value="AEV80659.1"/>
    <property type="molecule type" value="Genomic_DNA"/>
</dbReference>
<dbReference type="SMART" id="SM00199">
    <property type="entry name" value="SCY"/>
    <property type="match status" value="1"/>
</dbReference>
<organism evidence="4 5">
    <name type="scientific">Simian cytomegalovirus (strain Colburn)</name>
    <dbReference type="NCBI Taxonomy" id="50292"/>
    <lineage>
        <taxon>Viruses</taxon>
        <taxon>Duplodnaviria</taxon>
        <taxon>Heunggongvirae</taxon>
        <taxon>Peploviricota</taxon>
        <taxon>Herviviricetes</taxon>
        <taxon>Herpesvirales</taxon>
        <taxon>Orthoherpesviridae</taxon>
        <taxon>Betaherpesvirinae</taxon>
        <taxon>Cytomegalovirus</taxon>
        <taxon>Cytomegalovirus cercopithecinebeta5</taxon>
    </lineage>
</organism>
<proteinExistence type="inferred from homology"/>
<evidence type="ECO:0000256" key="2">
    <source>
        <dbReference type="SAM" id="Phobius"/>
    </source>
</evidence>
<dbReference type="Gene3D" id="2.40.50.40">
    <property type="match status" value="1"/>
</dbReference>
<evidence type="ECO:0000313" key="5">
    <source>
        <dbReference type="Proteomes" id="UP000113346"/>
    </source>
</evidence>
<dbReference type="InterPro" id="IPR033899">
    <property type="entry name" value="CXC_Chemokine_domain"/>
</dbReference>
<protein>
    <submittedName>
        <fullName evidence="4">Chemokine vCXCL2</fullName>
    </submittedName>
</protein>
<organismHost>
    <name type="scientific">Macaca</name>
    <name type="common">macaques</name>
    <dbReference type="NCBI Taxonomy" id="9539"/>
</organismHost>
<evidence type="ECO:0000313" key="4">
    <source>
        <dbReference type="EMBL" id="AEV80659.1"/>
    </source>
</evidence>